<sequence length="62" mass="7025">IMMAKLDSDRQRNKTRVNNGAVFKQWKEDLLLLTKCVSAALGACIQQKQRIQSAPPHFQPTT</sequence>
<evidence type="ECO:0000313" key="1">
    <source>
        <dbReference type="Ensembl" id="ENSFHEP00000022408.1"/>
    </source>
</evidence>
<dbReference type="AlphaFoldDB" id="A0A3Q2Q6H8"/>
<accession>A0A3Q2Q6H8</accession>
<reference evidence="1" key="1">
    <citation type="submission" date="2025-08" db="UniProtKB">
        <authorList>
            <consortium name="Ensembl"/>
        </authorList>
    </citation>
    <scope>IDENTIFICATION</scope>
</reference>
<evidence type="ECO:0000313" key="2">
    <source>
        <dbReference type="Proteomes" id="UP000265000"/>
    </source>
</evidence>
<keyword evidence="2" id="KW-1185">Reference proteome</keyword>
<proteinExistence type="predicted"/>
<dbReference type="Ensembl" id="ENSFHET00000012969.1">
    <property type="protein sequence ID" value="ENSFHEP00000022408.1"/>
    <property type="gene ID" value="ENSFHEG00000002762.1"/>
</dbReference>
<dbReference type="Proteomes" id="UP000265000">
    <property type="component" value="Unplaced"/>
</dbReference>
<reference evidence="1" key="2">
    <citation type="submission" date="2025-09" db="UniProtKB">
        <authorList>
            <consortium name="Ensembl"/>
        </authorList>
    </citation>
    <scope>IDENTIFICATION</scope>
</reference>
<organism evidence="1 2">
    <name type="scientific">Fundulus heteroclitus</name>
    <name type="common">Killifish</name>
    <name type="synonym">Mummichog</name>
    <dbReference type="NCBI Taxonomy" id="8078"/>
    <lineage>
        <taxon>Eukaryota</taxon>
        <taxon>Metazoa</taxon>
        <taxon>Chordata</taxon>
        <taxon>Craniata</taxon>
        <taxon>Vertebrata</taxon>
        <taxon>Euteleostomi</taxon>
        <taxon>Actinopterygii</taxon>
        <taxon>Neopterygii</taxon>
        <taxon>Teleostei</taxon>
        <taxon>Neoteleostei</taxon>
        <taxon>Acanthomorphata</taxon>
        <taxon>Ovalentaria</taxon>
        <taxon>Atherinomorphae</taxon>
        <taxon>Cyprinodontiformes</taxon>
        <taxon>Fundulidae</taxon>
        <taxon>Fundulus</taxon>
    </lineage>
</organism>
<name>A0A3Q2Q6H8_FUNHE</name>
<protein>
    <submittedName>
        <fullName evidence="1">Uncharacterized protein</fullName>
    </submittedName>
</protein>